<dbReference type="Gene3D" id="3.30.40.10">
    <property type="entry name" value="Zinc/RING finger domain, C3HC4 (zinc finger)"/>
    <property type="match status" value="1"/>
</dbReference>
<dbReference type="SUPFAM" id="SSF57850">
    <property type="entry name" value="RING/U-box"/>
    <property type="match status" value="1"/>
</dbReference>
<dbReference type="EMBL" id="MNCJ02000325">
    <property type="protein sequence ID" value="KAF5787308.1"/>
    <property type="molecule type" value="Genomic_DNA"/>
</dbReference>
<reference evidence="3" key="3">
    <citation type="submission" date="2020-06" db="EMBL/GenBank/DDBJ databases">
        <title>Helianthus annuus Genome sequencing and assembly Release 2.</title>
        <authorList>
            <person name="Gouzy J."/>
            <person name="Langlade N."/>
            <person name="Munos S."/>
        </authorList>
    </citation>
    <scope>NUCLEOTIDE SEQUENCE</scope>
    <source>
        <tissue evidence="3">Leaves</tissue>
    </source>
</reference>
<reference evidence="4" key="2">
    <citation type="submission" date="2017-02" db="EMBL/GenBank/DDBJ databases">
        <title>Sunflower complete genome.</title>
        <authorList>
            <person name="Langlade N."/>
            <person name="Munos S."/>
        </authorList>
    </citation>
    <scope>NUCLEOTIDE SEQUENCE [LARGE SCALE GENOMIC DNA]</scope>
    <source>
        <tissue evidence="4">Leaves</tissue>
    </source>
</reference>
<evidence type="ECO:0000313" key="3">
    <source>
        <dbReference type="EMBL" id="KAF5787308.1"/>
    </source>
</evidence>
<dbReference type="InterPro" id="IPR001841">
    <property type="entry name" value="Znf_RING"/>
</dbReference>
<dbReference type="InterPro" id="IPR013083">
    <property type="entry name" value="Znf_RING/FYVE/PHD"/>
</dbReference>
<dbReference type="PROSITE" id="PS50089">
    <property type="entry name" value="ZF_RING_2"/>
    <property type="match status" value="1"/>
</dbReference>
<name>A0A251TMV9_HELAN</name>
<dbReference type="GO" id="GO:0008270">
    <property type="term" value="F:zinc ion binding"/>
    <property type="evidence" value="ECO:0007669"/>
    <property type="project" value="UniProtKB-KW"/>
</dbReference>
<evidence type="ECO:0000256" key="1">
    <source>
        <dbReference type="PROSITE-ProRule" id="PRU00175"/>
    </source>
</evidence>
<accession>A0A251TMV9</accession>
<proteinExistence type="predicted"/>
<dbReference type="AlphaFoldDB" id="A0A251TMV9"/>
<protein>
    <submittedName>
        <fullName evidence="4">Putative zinc finger, RING/FYVE/PHD-type</fullName>
    </submittedName>
    <submittedName>
        <fullName evidence="3">Transcription factor C2H2 family</fullName>
    </submittedName>
</protein>
<evidence type="ECO:0000313" key="4">
    <source>
        <dbReference type="EMBL" id="OTG12089.1"/>
    </source>
</evidence>
<dbReference type="Gramene" id="mRNA:HanXRQr2_Chr10g0451281">
    <property type="protein sequence ID" value="CDS:HanXRQr2_Chr10g0451281.1"/>
    <property type="gene ID" value="HanXRQr2_Chr10g0451281"/>
</dbReference>
<keyword evidence="5" id="KW-1185">Reference proteome</keyword>
<dbReference type="InParanoid" id="A0A251TMV9"/>
<dbReference type="SMART" id="SM00184">
    <property type="entry name" value="RING"/>
    <property type="match status" value="1"/>
</dbReference>
<evidence type="ECO:0000259" key="2">
    <source>
        <dbReference type="PROSITE" id="PS50089"/>
    </source>
</evidence>
<dbReference type="PANTHER" id="PTHR46629">
    <property type="entry name" value="OS01G0917900 PROTEIN"/>
    <property type="match status" value="1"/>
</dbReference>
<feature type="domain" description="RING-type" evidence="2">
    <location>
        <begin position="112"/>
        <end position="150"/>
    </location>
</feature>
<sequence length="160" mass="17488">MDGGKRRRWPSWKTLKRRVGWNRINLLSFCGSSKWVLDTDAGEQPFLFSGDQSPSAWDTTTPGSLIGGGATMNLATALAAERRKVHVESTDWMIVKVAHDGDDVGGGIGTLCCLCTERNKGAALIPCGHTYCRACSRGMWSKRKACPLCNRSITDVLEIL</sequence>
<dbReference type="EMBL" id="CM007899">
    <property type="protein sequence ID" value="OTG12089.1"/>
    <property type="molecule type" value="Genomic_DNA"/>
</dbReference>
<dbReference type="OMA" id="CCLCTER"/>
<reference evidence="3 5" key="1">
    <citation type="journal article" date="2017" name="Nature">
        <title>The sunflower genome provides insights into oil metabolism, flowering and Asterid evolution.</title>
        <authorList>
            <person name="Badouin H."/>
            <person name="Gouzy J."/>
            <person name="Grassa C.J."/>
            <person name="Murat F."/>
            <person name="Staton S.E."/>
            <person name="Cottret L."/>
            <person name="Lelandais-Briere C."/>
            <person name="Owens G.L."/>
            <person name="Carrere S."/>
            <person name="Mayjonade B."/>
            <person name="Legrand L."/>
            <person name="Gill N."/>
            <person name="Kane N.C."/>
            <person name="Bowers J.E."/>
            <person name="Hubner S."/>
            <person name="Bellec A."/>
            <person name="Berard A."/>
            <person name="Berges H."/>
            <person name="Blanchet N."/>
            <person name="Boniface M.C."/>
            <person name="Brunel D."/>
            <person name="Catrice O."/>
            <person name="Chaidir N."/>
            <person name="Claudel C."/>
            <person name="Donnadieu C."/>
            <person name="Faraut T."/>
            <person name="Fievet G."/>
            <person name="Helmstetter N."/>
            <person name="King M."/>
            <person name="Knapp S.J."/>
            <person name="Lai Z."/>
            <person name="Le Paslier M.C."/>
            <person name="Lippi Y."/>
            <person name="Lorenzon L."/>
            <person name="Mandel J.R."/>
            <person name="Marage G."/>
            <person name="Marchand G."/>
            <person name="Marquand E."/>
            <person name="Bret-Mestries E."/>
            <person name="Morien E."/>
            <person name="Nambeesan S."/>
            <person name="Nguyen T."/>
            <person name="Pegot-Espagnet P."/>
            <person name="Pouilly N."/>
            <person name="Raftis F."/>
            <person name="Sallet E."/>
            <person name="Schiex T."/>
            <person name="Thomas J."/>
            <person name="Vandecasteele C."/>
            <person name="Vares D."/>
            <person name="Vear F."/>
            <person name="Vautrin S."/>
            <person name="Crespi M."/>
            <person name="Mangin B."/>
            <person name="Burke J.M."/>
            <person name="Salse J."/>
            <person name="Munos S."/>
            <person name="Vincourt P."/>
            <person name="Rieseberg L.H."/>
            <person name="Langlade N.B."/>
        </authorList>
    </citation>
    <scope>NUCLEOTIDE SEQUENCE [LARGE SCALE GENOMIC DNA]</scope>
    <source>
        <strain evidence="5">cv. SF193</strain>
        <tissue evidence="3">Leaves</tissue>
    </source>
</reference>
<dbReference type="Proteomes" id="UP000215914">
    <property type="component" value="Chromosome 10"/>
</dbReference>
<keyword evidence="1" id="KW-0862">Zinc</keyword>
<evidence type="ECO:0000313" key="5">
    <source>
        <dbReference type="Proteomes" id="UP000215914"/>
    </source>
</evidence>
<dbReference type="Pfam" id="PF13920">
    <property type="entry name" value="zf-C3HC4_3"/>
    <property type="match status" value="1"/>
</dbReference>
<organism evidence="4 5">
    <name type="scientific">Helianthus annuus</name>
    <name type="common">Common sunflower</name>
    <dbReference type="NCBI Taxonomy" id="4232"/>
    <lineage>
        <taxon>Eukaryota</taxon>
        <taxon>Viridiplantae</taxon>
        <taxon>Streptophyta</taxon>
        <taxon>Embryophyta</taxon>
        <taxon>Tracheophyta</taxon>
        <taxon>Spermatophyta</taxon>
        <taxon>Magnoliopsida</taxon>
        <taxon>eudicotyledons</taxon>
        <taxon>Gunneridae</taxon>
        <taxon>Pentapetalae</taxon>
        <taxon>asterids</taxon>
        <taxon>campanulids</taxon>
        <taxon>Asterales</taxon>
        <taxon>Asteraceae</taxon>
        <taxon>Asteroideae</taxon>
        <taxon>Heliantheae alliance</taxon>
        <taxon>Heliantheae</taxon>
        <taxon>Helianthus</taxon>
    </lineage>
</organism>
<dbReference type="CDD" id="cd16449">
    <property type="entry name" value="RING-HC"/>
    <property type="match status" value="1"/>
</dbReference>
<keyword evidence="1" id="KW-0479">Metal-binding</keyword>
<gene>
    <name evidence="4" type="ORF">HannXRQ_Chr10g0305891</name>
    <name evidence="3" type="ORF">HanXRQr2_Chr10g0451281</name>
</gene>
<keyword evidence="1" id="KW-0863">Zinc-finger</keyword>
<dbReference type="OrthoDB" id="1711136at2759"/>